<accession>A0A0H2RLM5</accession>
<keyword evidence="2" id="KW-1185">Reference proteome</keyword>
<protein>
    <submittedName>
        <fullName evidence="1">Uncharacterized protein</fullName>
    </submittedName>
</protein>
<evidence type="ECO:0000313" key="1">
    <source>
        <dbReference type="EMBL" id="KLO05736.1"/>
    </source>
</evidence>
<dbReference type="Proteomes" id="UP000053477">
    <property type="component" value="Unassembled WGS sequence"/>
</dbReference>
<dbReference type="EMBL" id="KQ086272">
    <property type="protein sequence ID" value="KLO05736.1"/>
    <property type="molecule type" value="Genomic_DNA"/>
</dbReference>
<gene>
    <name evidence="1" type="ORF">SCHPADRAFT_714324</name>
</gene>
<dbReference type="AlphaFoldDB" id="A0A0H2RLM5"/>
<organism evidence="1 2">
    <name type="scientific">Schizopora paradoxa</name>
    <dbReference type="NCBI Taxonomy" id="27342"/>
    <lineage>
        <taxon>Eukaryota</taxon>
        <taxon>Fungi</taxon>
        <taxon>Dikarya</taxon>
        <taxon>Basidiomycota</taxon>
        <taxon>Agaricomycotina</taxon>
        <taxon>Agaricomycetes</taxon>
        <taxon>Hymenochaetales</taxon>
        <taxon>Schizoporaceae</taxon>
        <taxon>Schizopora</taxon>
    </lineage>
</organism>
<reference evidence="1 2" key="1">
    <citation type="submission" date="2015-04" db="EMBL/GenBank/DDBJ databases">
        <title>Complete genome sequence of Schizopora paradoxa KUC8140, a cosmopolitan wood degrader in East Asia.</title>
        <authorList>
            <consortium name="DOE Joint Genome Institute"/>
            <person name="Min B."/>
            <person name="Park H."/>
            <person name="Jang Y."/>
            <person name="Kim J.-J."/>
            <person name="Kim K.H."/>
            <person name="Pangilinan J."/>
            <person name="Lipzen A."/>
            <person name="Riley R."/>
            <person name="Grigoriev I.V."/>
            <person name="Spatafora J.W."/>
            <person name="Choi I.-G."/>
        </authorList>
    </citation>
    <scope>NUCLEOTIDE SEQUENCE [LARGE SCALE GENOMIC DNA]</scope>
    <source>
        <strain evidence="1 2">KUC8140</strain>
    </source>
</reference>
<dbReference type="InParanoid" id="A0A0H2RLM5"/>
<proteinExistence type="predicted"/>
<evidence type="ECO:0000313" key="2">
    <source>
        <dbReference type="Proteomes" id="UP000053477"/>
    </source>
</evidence>
<sequence length="164" mass="19038">MRMPVFLGQSIVGPLPVFSWSLCCCMRFSGHDRARYSLFQITWTWQPFSVSLGLPPFMSRVNNAPAMLLYLRLDGPSSISNAIVYQLRTFRCPMAATYLFPRSATVFFVSTRAFRHSRDIRNFKVPPPEYALERAQVIRRIRLPTRREYENGGGALLRYIRRPI</sequence>
<name>A0A0H2RLM5_9AGAM</name>